<dbReference type="InterPro" id="IPR018768">
    <property type="entry name" value="DUF2344"/>
</dbReference>
<dbReference type="AlphaFoldDB" id="A0A7V6DPV4"/>
<dbReference type="SUPFAM" id="SSF102114">
    <property type="entry name" value="Radical SAM enzymes"/>
    <property type="match status" value="1"/>
</dbReference>
<organism evidence="2">
    <name type="scientific">Desulfobacca acetoxidans</name>
    <dbReference type="NCBI Taxonomy" id="60893"/>
    <lineage>
        <taxon>Bacteria</taxon>
        <taxon>Pseudomonadati</taxon>
        <taxon>Thermodesulfobacteriota</taxon>
        <taxon>Desulfobaccia</taxon>
        <taxon>Desulfobaccales</taxon>
        <taxon>Desulfobaccaceae</taxon>
        <taxon>Desulfobacca</taxon>
    </lineage>
</organism>
<protein>
    <submittedName>
        <fullName evidence="2">TIGR03960 family B12-binding radical SAM protein</fullName>
    </submittedName>
</protein>
<dbReference type="PANTHER" id="PTHR42731:SF1">
    <property type="entry name" value="RADICAL SAM DOMAIN PROTEIN"/>
    <property type="match status" value="1"/>
</dbReference>
<dbReference type="PROSITE" id="PS51918">
    <property type="entry name" value="RADICAL_SAM"/>
    <property type="match status" value="1"/>
</dbReference>
<feature type="domain" description="Radical SAM core" evidence="1">
    <location>
        <begin position="249"/>
        <end position="480"/>
    </location>
</feature>
<dbReference type="Pfam" id="PF19864">
    <property type="entry name" value="Radical_SAM_N2"/>
    <property type="match status" value="1"/>
</dbReference>
<proteinExistence type="predicted"/>
<dbReference type="PANTHER" id="PTHR42731">
    <property type="entry name" value="SLL1084 PROTEIN"/>
    <property type="match status" value="1"/>
</dbReference>
<dbReference type="GO" id="GO:0051536">
    <property type="term" value="F:iron-sulfur cluster binding"/>
    <property type="evidence" value="ECO:0007669"/>
    <property type="project" value="InterPro"/>
</dbReference>
<dbReference type="InterPro" id="IPR007197">
    <property type="entry name" value="rSAM"/>
</dbReference>
<dbReference type="SMART" id="SM00729">
    <property type="entry name" value="Elp3"/>
    <property type="match status" value="1"/>
</dbReference>
<dbReference type="InterPro" id="IPR006638">
    <property type="entry name" value="Elp3/MiaA/NifB-like_rSAM"/>
</dbReference>
<dbReference type="SFLD" id="SFLDS00029">
    <property type="entry name" value="Radical_SAM"/>
    <property type="match status" value="1"/>
</dbReference>
<accession>A0A7V6DPV4</accession>
<dbReference type="Pfam" id="PF10105">
    <property type="entry name" value="DUF2344"/>
    <property type="match status" value="1"/>
</dbReference>
<sequence length="827" mass="92522">MTDQSFLSRVERPSRYLGREVNTVRKDPRAVSLRIALVFPDLYEVGMSHLGLGILYDILNRQDDIWAERVYAPAPDLEAELRRSGKALTSLESATPLADFDLVGVSLQYELSYTNLLTILDLGGIPFLAEERGPLHPVVVGGGPAAMNPEPVAPFFDALVLGDGEEAVLEVAAVVRDWRAARGTRPELWQALEEIEGVYVPALFDMTFDQEGRLTRINPQGRRLRINRRVLADLDSLPLSPGVLVPSCQIVHDRLSVEISRGCTRGCRYCQAGILYRPVRERRPEAILTWVEKALAATGFEEVSLLTLSAGDYQALPGLLQRLMDRLEPQRVALSLPSLRADTLSPEVMTQIRRVRRTGLTIAPEAGSERLRAAINKNLPEEVIISSAREAFRSGWRLLKLYFMIGLPTETSEDLAAIAKLSRRIIAAAPPGCRPRLNISLSSFIPKSHTPFQWEGQADLAESKRRLHEVKDLLKQPGVQLKWNSAAQSWLEGIFSRGDRRLANVLLAAYRRGCRLDAWSEHLRLEPWRQAFLDAGVDPEAYRRARDPEEPLPWDHLNAGVSRDFLLEERGRAYRTMQTPDCRQAGCQDCGRCDGGQMVLRLAENPPEEVTPHPTPAPSEQVFWHRLTYAKGEEARWLSHLELVNAIYRSLRRSGLPLAYSSGHHPLPRVAFHGALPVGVASMCETMDVGLAAEIGGDEVITSLGRVLPAGFRIVGSKRLPRALKPPRVTQMLYRVESVSPLFGDTTAASFLESREFPVIRRRPQGERTVDIRQLVADLEVPDAHHLTLLLRQAEKDNLKVAELLRSIFTLTESQVRDLHIVKVQVM</sequence>
<gene>
    <name evidence="2" type="ORF">ENV52_08110</name>
</gene>
<dbReference type="InterPro" id="IPR058240">
    <property type="entry name" value="rSAM_sf"/>
</dbReference>
<reference evidence="2" key="1">
    <citation type="journal article" date="2020" name="mSystems">
        <title>Genome- and Community-Level Interaction Insights into Carbon Utilization and Element Cycling Functions of Hydrothermarchaeota in Hydrothermal Sediment.</title>
        <authorList>
            <person name="Zhou Z."/>
            <person name="Liu Y."/>
            <person name="Xu W."/>
            <person name="Pan J."/>
            <person name="Luo Z.H."/>
            <person name="Li M."/>
        </authorList>
    </citation>
    <scope>NUCLEOTIDE SEQUENCE [LARGE SCALE GENOMIC DNA]</scope>
    <source>
        <strain evidence="2">SpSt-767</strain>
    </source>
</reference>
<dbReference type="Gene3D" id="3.80.30.20">
    <property type="entry name" value="tm_1862 like domain"/>
    <property type="match status" value="1"/>
</dbReference>
<dbReference type="SFLD" id="SFLDG01082">
    <property type="entry name" value="B12-binding_domain_containing"/>
    <property type="match status" value="1"/>
</dbReference>
<evidence type="ECO:0000313" key="2">
    <source>
        <dbReference type="EMBL" id="HHS29648.1"/>
    </source>
</evidence>
<dbReference type="NCBIfam" id="TIGR03960">
    <property type="entry name" value="rSAM_fuse_unch"/>
    <property type="match status" value="1"/>
</dbReference>
<dbReference type="GO" id="GO:0003824">
    <property type="term" value="F:catalytic activity"/>
    <property type="evidence" value="ECO:0007669"/>
    <property type="project" value="InterPro"/>
</dbReference>
<dbReference type="CDD" id="cd01335">
    <property type="entry name" value="Radical_SAM"/>
    <property type="match status" value="1"/>
</dbReference>
<dbReference type="InterPro" id="IPR023404">
    <property type="entry name" value="rSAM_horseshoe"/>
</dbReference>
<dbReference type="InterPro" id="IPR023862">
    <property type="entry name" value="CHP03960_rSAM"/>
</dbReference>
<dbReference type="NCBIfam" id="TIGR03936">
    <property type="entry name" value="sam_1_link_chp"/>
    <property type="match status" value="1"/>
</dbReference>
<name>A0A7V6DPV4_9BACT</name>
<dbReference type="EMBL" id="DTGR01000133">
    <property type="protein sequence ID" value="HHS29648.1"/>
    <property type="molecule type" value="Genomic_DNA"/>
</dbReference>
<dbReference type="Pfam" id="PF04055">
    <property type="entry name" value="Radical_SAM"/>
    <property type="match status" value="1"/>
</dbReference>
<evidence type="ECO:0000259" key="1">
    <source>
        <dbReference type="PROSITE" id="PS51918"/>
    </source>
</evidence>
<comment type="caution">
    <text evidence="2">The sequence shown here is derived from an EMBL/GenBank/DDBJ whole genome shotgun (WGS) entry which is preliminary data.</text>
</comment>
<dbReference type="InterPro" id="IPR045784">
    <property type="entry name" value="Radical_SAM_N2"/>
</dbReference>